<evidence type="ECO:0000256" key="1">
    <source>
        <dbReference type="ARBA" id="ARBA00004453"/>
    </source>
</evidence>
<dbReference type="GO" id="GO:0032993">
    <property type="term" value="C:protein-DNA complex"/>
    <property type="evidence" value="ECO:0007669"/>
    <property type="project" value="TreeGrafter"/>
</dbReference>
<dbReference type="PANTHER" id="PTHR38097">
    <property type="match status" value="1"/>
</dbReference>
<dbReference type="STRING" id="279058.LT85_0900"/>
<dbReference type="InterPro" id="IPR037150">
    <property type="entry name" value="H-NS_C_dom_sf"/>
</dbReference>
<dbReference type="SUPFAM" id="SSF81273">
    <property type="entry name" value="H-NS histone-like proteins"/>
    <property type="match status" value="1"/>
</dbReference>
<dbReference type="Proteomes" id="UP000030302">
    <property type="component" value="Chromosome"/>
</dbReference>
<keyword evidence="3" id="KW-0963">Cytoplasm</keyword>
<comment type="similarity">
    <text evidence="2">Belongs to the histone-like protein H-NS family.</text>
</comment>
<reference evidence="7" key="1">
    <citation type="journal article" date="2014" name="Soil Biol. Biochem.">
        <title>Structure and function of bacterial communities in ageing soils: Insights from the Mendocino ecological staircase.</title>
        <authorList>
            <person name="Uroz S."/>
            <person name="Tech J.J."/>
            <person name="Sawaya N.A."/>
            <person name="Frey-Klett P."/>
            <person name="Leveau J.H.J."/>
        </authorList>
    </citation>
    <scope>NUCLEOTIDE SEQUENCE [LARGE SCALE GENOMIC DNA]</scope>
    <source>
        <strain evidence="7">Cal35</strain>
    </source>
</reference>
<feature type="domain" description="DNA-binding protein H-NS-like C-terminal" evidence="5">
    <location>
        <begin position="61"/>
        <end position="106"/>
    </location>
</feature>
<sequence>MDLSGLSVGELRALQDQVKQALKDREHQEQTKAREQILAIAQSAGISLQDLLGAQSRGKGATSKAKVAVRYRHPLDATLQWTGRGRQPKWVQDWVASGQSLDAVRV</sequence>
<dbReference type="SMART" id="SM00528">
    <property type="entry name" value="HNS"/>
    <property type="match status" value="1"/>
</dbReference>
<evidence type="ECO:0000256" key="4">
    <source>
        <dbReference type="ARBA" id="ARBA00023125"/>
    </source>
</evidence>
<evidence type="ECO:0000259" key="5">
    <source>
        <dbReference type="SMART" id="SM00528"/>
    </source>
</evidence>
<dbReference type="KEGG" id="care:LT85_0900"/>
<dbReference type="GO" id="GO:0000976">
    <property type="term" value="F:transcription cis-regulatory region binding"/>
    <property type="evidence" value="ECO:0007669"/>
    <property type="project" value="TreeGrafter"/>
</dbReference>
<proteinExistence type="inferred from homology"/>
<dbReference type="OrthoDB" id="5297879at2"/>
<dbReference type="Gene3D" id="4.10.430.10">
    <property type="entry name" value="Histone-like protein H-NS, C-terminal domain"/>
    <property type="match status" value="1"/>
</dbReference>
<dbReference type="GO" id="GO:0005829">
    <property type="term" value="C:cytosol"/>
    <property type="evidence" value="ECO:0007669"/>
    <property type="project" value="TreeGrafter"/>
</dbReference>
<evidence type="ECO:0000256" key="2">
    <source>
        <dbReference type="ARBA" id="ARBA00010610"/>
    </source>
</evidence>
<organism evidence="6 7">
    <name type="scientific">Collimonas arenae</name>
    <dbReference type="NCBI Taxonomy" id="279058"/>
    <lineage>
        <taxon>Bacteria</taxon>
        <taxon>Pseudomonadati</taxon>
        <taxon>Pseudomonadota</taxon>
        <taxon>Betaproteobacteria</taxon>
        <taxon>Burkholderiales</taxon>
        <taxon>Oxalobacteraceae</taxon>
        <taxon>Collimonas</taxon>
    </lineage>
</organism>
<dbReference type="AlphaFoldDB" id="A0A0A1F8F2"/>
<dbReference type="GO" id="GO:0003681">
    <property type="term" value="F:bent DNA binding"/>
    <property type="evidence" value="ECO:0007669"/>
    <property type="project" value="TreeGrafter"/>
</dbReference>
<accession>A0A0A1F8F2</accession>
<keyword evidence="4" id="KW-0238">DNA-binding</keyword>
<comment type="subcellular location">
    <subcellularLocation>
        <location evidence="1">Cytoplasm</location>
        <location evidence="1">Nucleoid</location>
    </subcellularLocation>
</comment>
<dbReference type="RefSeq" id="WP_038485826.1">
    <property type="nucleotide sequence ID" value="NZ_CP009962.1"/>
</dbReference>
<gene>
    <name evidence="6" type="primary">hvrA</name>
    <name evidence="6" type="ORF">LT85_0900</name>
</gene>
<dbReference type="EMBL" id="CP009962">
    <property type="protein sequence ID" value="AIY40060.1"/>
    <property type="molecule type" value="Genomic_DNA"/>
</dbReference>
<dbReference type="InterPro" id="IPR027444">
    <property type="entry name" value="H-NS_C_dom"/>
</dbReference>
<dbReference type="GO" id="GO:0003680">
    <property type="term" value="F:minor groove of adenine-thymine-rich DNA binding"/>
    <property type="evidence" value="ECO:0007669"/>
    <property type="project" value="TreeGrafter"/>
</dbReference>
<evidence type="ECO:0000313" key="6">
    <source>
        <dbReference type="EMBL" id="AIY40060.1"/>
    </source>
</evidence>
<name>A0A0A1F8F2_9BURK</name>
<protein>
    <submittedName>
        <fullName evidence="6">Trans-acting regulatory protein hvrA</fullName>
    </submittedName>
</protein>
<dbReference type="GO" id="GO:0009295">
    <property type="term" value="C:nucleoid"/>
    <property type="evidence" value="ECO:0007669"/>
    <property type="project" value="UniProtKB-SubCell"/>
</dbReference>
<dbReference type="HOGENOM" id="CLU_117503_1_2_4"/>
<dbReference type="PANTHER" id="PTHR38097:SF2">
    <property type="entry name" value="DNA-BINDING PROTEIN STPA"/>
    <property type="match status" value="1"/>
</dbReference>
<dbReference type="Pfam" id="PF00816">
    <property type="entry name" value="Histone_HNS"/>
    <property type="match status" value="1"/>
</dbReference>
<evidence type="ECO:0000313" key="7">
    <source>
        <dbReference type="Proteomes" id="UP000030302"/>
    </source>
</evidence>
<evidence type="ECO:0000256" key="3">
    <source>
        <dbReference type="ARBA" id="ARBA00022490"/>
    </source>
</evidence>
<keyword evidence="7" id="KW-1185">Reference proteome</keyword>
<dbReference type="GO" id="GO:0001217">
    <property type="term" value="F:DNA-binding transcription repressor activity"/>
    <property type="evidence" value="ECO:0007669"/>
    <property type="project" value="TreeGrafter"/>
</dbReference>